<evidence type="ECO:0000256" key="7">
    <source>
        <dbReference type="SAM" id="MobiDB-lite"/>
    </source>
</evidence>
<dbReference type="Proteomes" id="UP001342631">
    <property type="component" value="Unassembled WGS sequence"/>
</dbReference>
<protein>
    <recommendedName>
        <fullName evidence="8">Carrier domain-containing protein</fullName>
    </recommendedName>
</protein>
<dbReference type="NCBIfam" id="NF004282">
    <property type="entry name" value="PRK05691.1"/>
    <property type="match status" value="4"/>
</dbReference>
<gene>
    <name evidence="9" type="ORF">ASNO1_73740</name>
</gene>
<keyword evidence="10" id="KW-1185">Reference proteome</keyword>
<feature type="region of interest" description="Disordered" evidence="7">
    <location>
        <begin position="579"/>
        <end position="600"/>
    </location>
</feature>
<feature type="domain" description="Carrier" evidence="8">
    <location>
        <begin position="608"/>
        <end position="682"/>
    </location>
</feature>
<keyword evidence="4" id="KW-0677">Repeat</keyword>
<dbReference type="InterPro" id="IPR001242">
    <property type="entry name" value="Condensation_dom"/>
</dbReference>
<dbReference type="SMART" id="SM00823">
    <property type="entry name" value="PKS_PP"/>
    <property type="match status" value="4"/>
</dbReference>
<dbReference type="Gene3D" id="3.30.300.30">
    <property type="match status" value="4"/>
</dbReference>
<dbReference type="InterPro" id="IPR010060">
    <property type="entry name" value="NRPS_synth"/>
</dbReference>
<dbReference type="SUPFAM" id="SSF47336">
    <property type="entry name" value="ACP-like"/>
    <property type="match status" value="4"/>
</dbReference>
<dbReference type="PANTHER" id="PTHR45527">
    <property type="entry name" value="NONRIBOSOMAL PEPTIDE SYNTHETASE"/>
    <property type="match status" value="1"/>
</dbReference>
<dbReference type="Gene3D" id="3.40.50.1820">
    <property type="entry name" value="alpha/beta hydrolase"/>
    <property type="match status" value="1"/>
</dbReference>
<evidence type="ECO:0000256" key="3">
    <source>
        <dbReference type="ARBA" id="ARBA00022553"/>
    </source>
</evidence>
<evidence type="ECO:0000256" key="4">
    <source>
        <dbReference type="ARBA" id="ARBA00022737"/>
    </source>
</evidence>
<dbReference type="SUPFAM" id="SSF52777">
    <property type="entry name" value="CoA-dependent acyltransferases"/>
    <property type="match status" value="8"/>
</dbReference>
<dbReference type="InterPro" id="IPR020806">
    <property type="entry name" value="PKS_PP-bd"/>
</dbReference>
<dbReference type="CDD" id="cd12117">
    <property type="entry name" value="A_NRPS_Srf_like"/>
    <property type="match status" value="2"/>
</dbReference>
<dbReference type="SUPFAM" id="SSF56801">
    <property type="entry name" value="Acetyl-CoA synthetase-like"/>
    <property type="match status" value="4"/>
</dbReference>
<dbReference type="PANTHER" id="PTHR45527:SF1">
    <property type="entry name" value="FATTY ACID SYNTHASE"/>
    <property type="match status" value="1"/>
</dbReference>
<keyword evidence="3" id="KW-0597">Phosphoprotein</keyword>
<dbReference type="InterPro" id="IPR045851">
    <property type="entry name" value="AMP-bd_C_sf"/>
</dbReference>
<dbReference type="PROSITE" id="PS50075">
    <property type="entry name" value="CARRIER"/>
    <property type="match status" value="4"/>
</dbReference>
<dbReference type="CDD" id="cd17646">
    <property type="entry name" value="A_NRPS_AB3403-like"/>
    <property type="match status" value="1"/>
</dbReference>
<feature type="domain" description="Carrier" evidence="8">
    <location>
        <begin position="3186"/>
        <end position="3261"/>
    </location>
</feature>
<evidence type="ECO:0000259" key="8">
    <source>
        <dbReference type="PROSITE" id="PS50075"/>
    </source>
</evidence>
<dbReference type="Pfam" id="PF00668">
    <property type="entry name" value="Condensation"/>
    <property type="match status" value="4"/>
</dbReference>
<organism evidence="9 10">
    <name type="scientific">Corallococcus caeni</name>
    <dbReference type="NCBI Taxonomy" id="3082388"/>
    <lineage>
        <taxon>Bacteria</taxon>
        <taxon>Pseudomonadati</taxon>
        <taxon>Myxococcota</taxon>
        <taxon>Myxococcia</taxon>
        <taxon>Myxococcales</taxon>
        <taxon>Cystobacterineae</taxon>
        <taxon>Myxococcaceae</taxon>
        <taxon>Corallococcus</taxon>
    </lineage>
</organism>
<accession>A0ABQ6R464</accession>
<dbReference type="InterPro" id="IPR010071">
    <property type="entry name" value="AA_adenyl_dom"/>
</dbReference>
<dbReference type="InterPro" id="IPR020845">
    <property type="entry name" value="AMP-binding_CS"/>
</dbReference>
<evidence type="ECO:0000313" key="10">
    <source>
        <dbReference type="Proteomes" id="UP001342631"/>
    </source>
</evidence>
<keyword evidence="2" id="KW-0596">Phosphopantetheine</keyword>
<dbReference type="Gene3D" id="3.40.50.980">
    <property type="match status" value="6"/>
</dbReference>
<proteinExistence type="predicted"/>
<dbReference type="CDD" id="cd05931">
    <property type="entry name" value="FAAL"/>
    <property type="match status" value="1"/>
</dbReference>
<keyword evidence="6" id="KW-0443">Lipid metabolism</keyword>
<dbReference type="Gene3D" id="3.30.559.10">
    <property type="entry name" value="Chloramphenicol acetyltransferase-like domain"/>
    <property type="match status" value="4"/>
</dbReference>
<dbReference type="InterPro" id="IPR042099">
    <property type="entry name" value="ANL_N_sf"/>
</dbReference>
<dbReference type="CDD" id="cd19543">
    <property type="entry name" value="DCL_NRPS"/>
    <property type="match status" value="1"/>
</dbReference>
<feature type="region of interest" description="Disordered" evidence="7">
    <location>
        <begin position="4317"/>
        <end position="4344"/>
    </location>
</feature>
<dbReference type="InterPro" id="IPR006162">
    <property type="entry name" value="Ppantetheine_attach_site"/>
</dbReference>
<dbReference type="InterPro" id="IPR000873">
    <property type="entry name" value="AMP-dep_synth/lig_dom"/>
</dbReference>
<dbReference type="InterPro" id="IPR025110">
    <property type="entry name" value="AMP-bd_C"/>
</dbReference>
<evidence type="ECO:0000256" key="1">
    <source>
        <dbReference type="ARBA" id="ARBA00001957"/>
    </source>
</evidence>
<dbReference type="NCBIfam" id="TIGR01720">
    <property type="entry name" value="NRPS-para261"/>
    <property type="match status" value="1"/>
</dbReference>
<dbReference type="RefSeq" id="WP_338282407.1">
    <property type="nucleotide sequence ID" value="NZ_BTTX01000011.1"/>
</dbReference>
<dbReference type="InterPro" id="IPR036736">
    <property type="entry name" value="ACP-like_sf"/>
</dbReference>
<dbReference type="Gene3D" id="2.30.38.10">
    <property type="entry name" value="Luciferase, Domain 3"/>
    <property type="match status" value="3"/>
</dbReference>
<dbReference type="InterPro" id="IPR009081">
    <property type="entry name" value="PP-bd_ACP"/>
</dbReference>
<dbReference type="PROSITE" id="PS00455">
    <property type="entry name" value="AMP_BINDING"/>
    <property type="match status" value="4"/>
</dbReference>
<dbReference type="InterPro" id="IPR029058">
    <property type="entry name" value="AB_hydrolase_fold"/>
</dbReference>
<evidence type="ECO:0000256" key="6">
    <source>
        <dbReference type="ARBA" id="ARBA00023098"/>
    </source>
</evidence>
<evidence type="ECO:0000256" key="5">
    <source>
        <dbReference type="ARBA" id="ARBA00022832"/>
    </source>
</evidence>
<dbReference type="Pfam" id="PF13193">
    <property type="entry name" value="AMP-binding_C"/>
    <property type="match status" value="3"/>
</dbReference>
<feature type="domain" description="Carrier" evidence="8">
    <location>
        <begin position="1669"/>
        <end position="1743"/>
    </location>
</feature>
<dbReference type="NCBIfam" id="NF003417">
    <property type="entry name" value="PRK04813.1"/>
    <property type="match status" value="4"/>
</dbReference>
<comment type="cofactor">
    <cofactor evidence="1">
        <name>pantetheine 4'-phosphate</name>
        <dbReference type="ChEBI" id="CHEBI:47942"/>
    </cofactor>
</comment>
<feature type="compositionally biased region" description="Basic and acidic residues" evidence="7">
    <location>
        <begin position="4317"/>
        <end position="4337"/>
    </location>
</feature>
<dbReference type="EMBL" id="BTTX01000011">
    <property type="protein sequence ID" value="GMU11120.1"/>
    <property type="molecule type" value="Genomic_DNA"/>
</dbReference>
<dbReference type="InterPro" id="IPR023213">
    <property type="entry name" value="CAT-like_dom_sf"/>
</dbReference>
<dbReference type="CDD" id="cd19531">
    <property type="entry name" value="LCL_NRPS-like"/>
    <property type="match status" value="2"/>
</dbReference>
<feature type="domain" description="Carrier" evidence="8">
    <location>
        <begin position="4248"/>
        <end position="4323"/>
    </location>
</feature>
<dbReference type="CDD" id="cd19534">
    <property type="entry name" value="E_NRPS"/>
    <property type="match status" value="1"/>
</dbReference>
<dbReference type="Gene3D" id="3.30.559.30">
    <property type="entry name" value="Nonribosomal peptide synthetase, condensation domain"/>
    <property type="match status" value="4"/>
</dbReference>
<dbReference type="Pfam" id="PF23024">
    <property type="entry name" value="AMP-dom_DIP2-like"/>
    <property type="match status" value="1"/>
</dbReference>
<dbReference type="InterPro" id="IPR040097">
    <property type="entry name" value="FAAL/FAAC"/>
</dbReference>
<dbReference type="Pfam" id="PF00550">
    <property type="entry name" value="PP-binding"/>
    <property type="match status" value="4"/>
</dbReference>
<comment type="caution">
    <text evidence="9">The sequence shown here is derived from an EMBL/GenBank/DDBJ whole genome shotgun (WGS) entry which is preliminary data.</text>
</comment>
<dbReference type="NCBIfam" id="TIGR01733">
    <property type="entry name" value="AA-adenyl-dom"/>
    <property type="match status" value="3"/>
</dbReference>
<evidence type="ECO:0000313" key="9">
    <source>
        <dbReference type="EMBL" id="GMU11120.1"/>
    </source>
</evidence>
<dbReference type="PROSITE" id="PS00012">
    <property type="entry name" value="PHOSPHOPANTETHEINE"/>
    <property type="match status" value="3"/>
</dbReference>
<dbReference type="SMART" id="SM01294">
    <property type="entry name" value="PKS_PP_betabranch"/>
    <property type="match status" value="1"/>
</dbReference>
<keyword evidence="5" id="KW-0276">Fatty acid metabolism</keyword>
<dbReference type="Pfam" id="PF00501">
    <property type="entry name" value="AMP-binding"/>
    <property type="match status" value="4"/>
</dbReference>
<evidence type="ECO:0000256" key="2">
    <source>
        <dbReference type="ARBA" id="ARBA00022450"/>
    </source>
</evidence>
<dbReference type="Gene3D" id="3.40.50.12780">
    <property type="entry name" value="N-terminal domain of ligase-like"/>
    <property type="match status" value="1"/>
</dbReference>
<sequence length="4344" mass="476517">MKPSVAAAGISTLSTLLEERTEQGPTTPLFTFVGDEDGEQESMDRATLLRRARAIGADLQQHARPGARVVLIYPPGLEYVTGFFGCLAAGMVAVPAYPPDPLRLERTLPRLQAIIQDAQATVVLTTAFIASMAEALCELAPELRALRWVATDALPEGAEAGWRRPPPRAASLAFLQYTSGSTGTPKGVELTHANLLHNLGLIHGAFRMRADSAGVIWLPPYHDMGLIGGILGTLYGGFATTLLSPLTFLRRPMRWLEVLSATHGTISGGPNFAFDLCVRKTTEAERASLDLSHWEVAFCGAEPIRPETLERFARAFAPSGFRREAFYPCYGLAEATLIVSGGEVGALPVRQSLDTRRLREGRAEPAGAGQPHSQTLVGCGHSLQDQEVRVVHPETLVPCASGEVGEVWVKGPSVAQGYWGRLEDTARDFQARTSDGAGPFLRTGDQGFLQGQELFITGRIKDLIIVRGRNHHPQDIELTAEQAHAALRPGCGVAFSVEVEAEERLVLVCEVDTRRQPVAVEEVARAISQQVATVHELRLHALTLIAPGSLPKTSSGKLQRRACRAAFLSGELQEVASWREQQADVPEVPPATRTRDAAGPEALPATPEALEEWLRLRLARRLNVAPPAVARDEPLTRYGLDSLAAVELTYEVEQGLGVALPLHVVLGGSTLAELAGRLAGARRDSTGALPRASREQSLPLSFAQQRLWFLDELEPGGALYNIPAAVRLRGVLDTSALERTFAELIRRHESLRTTLHSEHGLASQRIHPEAHVALARVDLGALAPQEREAEVLRRAYEEALRPFELTRGPLLRTTLLRLSDTEHVLVLCMHHIVSDGGSMGVLVREVASLYAAFRQGLPSPLPPLPVQYADYALWQRQWLQGEELERQLSWWKQQLAGAPAHLDLPTDKPRPPVRDHRGASVPVRVPAATWEALKALAWQEGVTPFMLLLAAFQVLLHRHSGEEDLSVGVPIAGRSRPETQGLIGFFVNTLVLRTRLEGNPSFRELLQRVRETTLGAFAHQDVPFEKLVEQLRPARDLGRGPLFQVMLVLQPDPLPALCLPGLTLDPVELESRTAQFDLKLSLAESARGLTGSLEYATDLFEPATVARLVGHLRLLLEGVLARPEQRIAELPLLTEAERHQVLVAWNDTRAPLATDTCIHHLFEAQVARTPEAPALGFEGAWLSYRELEERSNQLAWHLRSFGVGPEVRVGLCAERSLELVVGLLAILKAGGAYVPLDPAYPRQRLEWMLEDARPAVLLAQPALMAHLPEAPGSSVVSLALGDASLRALPTHPPSALAAPDNLAYVIFTSGSTGRPKGAMNAHRAVCNRLLWLQQVEGLGPDDVVLQKTPYSFDISVWEFFWPLIVGARLVMARPGGHQEPDYLLRLIHEQHITTTHFVPSMLHPFLEQPGLERCSSLRRVVSGGEAISPELAWRCLRRLPSAQLYNLYGPTETAIEVTAFHCQPQHGRRSIPIGRPISNALMRILDAHLRPVPAGVPGELFIGGIPVGRGYISRPELTAERFVPDPFSSEPGARLYRTGDKARWLADGDIEYLGRLDFQVKVRGLRIELGELEAALEQHPQVRQAVVVVHEGASGDKRLVAYGVPPSGGQPPSSPEVREFLKTKLPESMLPSAFVPLEALPLTASGKVNRKALPAPDLSRSEPRSAYVAPRDDVEQRLCDSWAQVLGLKQVGIHDNFFELGGDSIISLQVVARARQAGLALSTRQLFQHQTVAQLARVVESASQALGEQGPVTGLVPLTPVQRQLLAHDAAHVHHFNQAVLLASREPLEAALLERALARVVAHHDALRLRLRRHEGEWMQDNASPDEASVHLLQVDLSSTPASEQPAALEAEASRLQARFVLAQPPLLRAALFLLGNGQQRLLLVTHHLVVDAVSWRVILEDLESAYLQAVLPPKSTSFQSWARRLEVHAHSKALLAEAPLWLDAARAQVAPLPTDASGPNTHASERSVSVRVDVEETKLLLQEVPAAWRAHINDVLLSALARALGEWTGQSHVLVHLEGHGREELFDDMDLSRTVGWFTSFVPVLLPVRASGSVGEDLRGVRDGLRRLPHHGLGFGLLKWLGPTDIAQRLRALPAPQVAFNYLGQLDGTVAASRLFSMSPEPTGPSAAPSDSRPHALEINGSVLDGQLQFSFGYSTHLHHAATIESLARRFVHHLRALISLRASEDARRFSPGDFPLAGLSQQSLESLLRQTGPDVEDLYPLSPTQQGMLFHARLAPRGGHYFEQLTWAIRPLDVAALRQAWEAVVAREAVLRTRFVWEGLEQPLQGVSPKVELPWRELDWRQVPASEQPARWESFLREDRERGFDLGRAPLARLTVIRMAEEDWHCVWSFHHLLLDGWSVGVVLRRLLGSYEAAARGQALRLEPAPAFRDYIAWLGQQDTASSEPWWRKALAGFTAPTPLPGAKPAPAGAAVAEGGERVLKLPANVTASLQAFARRHELTVSTLAQAAWALVLSRYSGEEDVLFGVTVSGRPPELPGIEERVGLFINSLPARVQVEPGTEVVPWLQQLQARQVELRQHEHCPLVQVQSWSDVPRGTPLFESLFVFENYPLDAALTERASGVAITDVRMRERTHYPLVLAVVPGAELRLQLAFDTARYDEATVARLLEHVRLALEGLASGEARRLRDLSFLQEQERQQVLVAWNDTRAQYPRDTPLPRLFSRQAERTPDAVALVFADEHLTYRQLDSLSNQLAGHLRSLGVRHGSRVALCLERSFELVVGLLAILKAGGAYVPLDASPPRERLALMLQDVGAHLLLTQPRFADALSPLFPSSFVFGPDWRARLAVQPDSSLDVPGLGGDSLAYVTFTSGSTGRPKGVCIPHRAVARLVLGASYMRFGPQEVFLQLAPVAFDASTLELWGSLLHGARLVLPPPHALSLEEVAGLLRRHGVSALFLTTALFAQMVQHHGEALGGVPQVLAGGEAMPMARAREHLLRMRPGTRFFHVYGPTENTTFSTSQPLAPATPVGASLPIGGPISNSTAYVLDESLHPVPVGMPGELYVGGEGLAWGYLHRADLTAERFLPDPFGTEPGARLYRTGDKVRWLADGTLDFLGRTDFQVKLRGFRIEPGEVEAALRQLPGVRDALVQVREDVPGDKRLVAYVVPGTPAALTAAELRAALLEHLPEYMVPAAFVRLESLPLNANGKVDREALPAPDASAVARAPSRPPSTDIERQLAALWADVLKLDTFGAEDDFFALGGHSLLATQVVSRVRATFGVELPLAELFAAPTVAALAERVEALRQRGAPSAPPLVPVPRTWPLPLSFAQQRLWFLDQLQPGSAFYNVPGVVWLEGELDLRAFEQGLTALVERHEVLRTTFPRNGDVPVQVIHPTVPLPLPLIDLTHLGPEEREREARRLALDEAQRPFDLTSGPVVRVRLLRLEHTRHALLVTLHHIVSDGWSVGVMVRELAALYRAFISGQSAPLPPLPVQYADFAAWQRQWLQGEVLQSQLDFWRKQLADMPAALELPTDRPRPAIQSFQGSSLPVSLPRPLSDSVQALAWQEGATPFMVLLASFQLLLSRYSGQDDIVVGSPIANRNRAETEGLIGFFVNSLVLRARIDARASFRALLRQVKQSTLAAYEHQDVPFEKLVEQLQPRRDPSRSPLFQVIFALQNTPTGAMELSGLRLRLQELEATSAKFDLDYSLTETAEGLTGTLGYSTDLFDAATISRMMEHHRVLLESLCAEPDAPLDTLSHLTPVERQQVLVAWNDTRAEYPRDTPLHVLFSRQAERTPDAVALVFGDEHLTYRQLDSLSNQLAGHLRSLGVRHGSRVALCLERSFELIVSLLAILKAGGAYVPLDASDPRERLALMLQDVGAHLLLTQHSFADALSPLFPSSFVFGPDWRARLAVQPDSSLDVPGLGGDSLAYVMFTSGTTGRPKAVAIEHRSVLRLFHGIHYAHLGPEETFLLIAPISFDASTLEVWGPLLFGGRLVVFPPQSPGDLKLLAHVLRHHGVTTLHLTAGLFAQMVDLEFDSLRGLRQLLTGGDVVSAPHVRRAIQELGIPVTACYGPTESTLFTSCHRMTRPEQVGTSVPIGHPIANTRVYLLDTRLRPVPVGVPGELFIGGDGLARGYLSRPELTAERFIPDPLSSRPGERLYRTGDLARWRPDGVLEFLGRIDNQVKVRGFRIELAEVEAALRAHPALREAVAVVREDAPGDKRLVAYGVPSPDQPAPDADALRAFLAQRLPGFMVPSAFVALEALPLTPNGKVDRKALPVPQALRSEEGFVAPRTPLEQELAAIWAEVLALDKVGIHDNFFSLGGHSLLATQAISRLRARFGEELPLQALFEDPTVAKMGQRLEQRSAPKPQNDEPARTEQEWVEELL</sequence>
<dbReference type="Gene3D" id="1.10.1200.10">
    <property type="entry name" value="ACP-like"/>
    <property type="match status" value="3"/>
</dbReference>
<name>A0ABQ6R464_9BACT</name>
<reference evidence="9 10" key="1">
    <citation type="journal article" date="2024" name="Arch. Microbiol.">
        <title>Corallococcus caeni sp. nov., a novel myxobacterium isolated from activated sludge.</title>
        <authorList>
            <person name="Tomita S."/>
            <person name="Nakai R."/>
            <person name="Kuroda K."/>
            <person name="Kurashita H."/>
            <person name="Hatamoto M."/>
            <person name="Yamaguchi T."/>
            <person name="Narihiro T."/>
        </authorList>
    </citation>
    <scope>NUCLEOTIDE SEQUENCE [LARGE SCALE GENOMIC DNA]</scope>
    <source>
        <strain evidence="9 10">NO1</strain>
    </source>
</reference>